<keyword evidence="2" id="KW-1185">Reference proteome</keyword>
<name>B9Z7C1_9NEIS</name>
<dbReference type="GO" id="GO:0016787">
    <property type="term" value="F:hydrolase activity"/>
    <property type="evidence" value="ECO:0007669"/>
    <property type="project" value="UniProtKB-KW"/>
</dbReference>
<dbReference type="EMBL" id="ACIS01000009">
    <property type="protein sequence ID" value="EEG07436.1"/>
    <property type="molecule type" value="Genomic_DNA"/>
</dbReference>
<comment type="caution">
    <text evidence="1">The sequence shown here is derived from an EMBL/GenBank/DDBJ whole genome shotgun (WGS) entry which is preliminary data.</text>
</comment>
<organism evidence="1 2">
    <name type="scientific">Pseudogulbenkiania ferrooxidans 2002</name>
    <dbReference type="NCBI Taxonomy" id="279714"/>
    <lineage>
        <taxon>Bacteria</taxon>
        <taxon>Pseudomonadati</taxon>
        <taxon>Pseudomonadota</taxon>
        <taxon>Betaproteobacteria</taxon>
        <taxon>Neisseriales</taxon>
        <taxon>Chromobacteriaceae</taxon>
        <taxon>Pseudogulbenkiania</taxon>
    </lineage>
</organism>
<dbReference type="RefSeq" id="WP_008955276.1">
    <property type="nucleotide sequence ID" value="NZ_ACIS01000009.1"/>
</dbReference>
<keyword evidence="1" id="KW-0378">Hydrolase</keyword>
<gene>
    <name evidence="1" type="ORF">FuraDRAFT_3257</name>
</gene>
<dbReference type="Proteomes" id="UP000003165">
    <property type="component" value="Unassembled WGS sequence"/>
</dbReference>
<dbReference type="eggNOG" id="ENOG50335GV">
    <property type="taxonomic scope" value="Bacteria"/>
</dbReference>
<dbReference type="AlphaFoldDB" id="B9Z7C1"/>
<evidence type="ECO:0000313" key="1">
    <source>
        <dbReference type="EMBL" id="EEG07436.1"/>
    </source>
</evidence>
<sequence>MIQDLFRPTPYQPRPLAARGVLAAPGGWRLKLYDIAYDALPLDEARFAIGVDGALAGLPQPALTAQRPGVGALIRHAGRGMDYLVLVYWDNDNECLVRVWVRDENGWRAARAESFCVWDLQVIWHEREVCVRHLLVDTPDMDGYLADTL</sequence>
<reference evidence="1 2" key="1">
    <citation type="submission" date="2009-02" db="EMBL/GenBank/DDBJ databases">
        <title>Sequencing of the draft genome and assembly of Lutiella nitroferrum 2002.</title>
        <authorList>
            <consortium name="US DOE Joint Genome Institute (JGI-PGF)"/>
            <person name="Lucas S."/>
            <person name="Copeland A."/>
            <person name="Lapidus A."/>
            <person name="Glavina del Rio T."/>
            <person name="Tice H."/>
            <person name="Bruce D."/>
            <person name="Goodwin L."/>
            <person name="Pitluck S."/>
            <person name="Larimer F."/>
            <person name="Land M.L."/>
            <person name="Hauser L."/>
            <person name="Coates J.D."/>
        </authorList>
    </citation>
    <scope>NUCLEOTIDE SEQUENCE [LARGE SCALE GENOMIC DNA]</scope>
    <source>
        <strain evidence="1 2">2002</strain>
    </source>
</reference>
<accession>B9Z7C1</accession>
<evidence type="ECO:0000313" key="2">
    <source>
        <dbReference type="Proteomes" id="UP000003165"/>
    </source>
</evidence>
<proteinExistence type="predicted"/>
<protein>
    <submittedName>
        <fullName evidence="1">Putative member of isochorismatase hydrolase family</fullName>
    </submittedName>
</protein>